<keyword evidence="2" id="KW-1185">Reference proteome</keyword>
<protein>
    <submittedName>
        <fullName evidence="1">Uncharacterized protein</fullName>
    </submittedName>
</protein>
<evidence type="ECO:0000313" key="2">
    <source>
        <dbReference type="Proteomes" id="UP001349343"/>
    </source>
</evidence>
<reference evidence="1 2" key="1">
    <citation type="submission" date="2023-11" db="EMBL/GenBank/DDBJ databases">
        <authorList>
            <person name="Cook R."/>
            <person name="Crisci M."/>
            <person name="Pye H."/>
            <person name="Adriaenssens E."/>
            <person name="Santini J."/>
        </authorList>
    </citation>
    <scope>NUCLEOTIDE SEQUENCE [LARGE SCALE GENOMIC DNA]</scope>
    <source>
        <strain evidence="1">Lak_Megaphage_RVC_JS4_GC31</strain>
    </source>
</reference>
<dbReference type="Proteomes" id="UP001349343">
    <property type="component" value="Segment"/>
</dbReference>
<accession>A0ABZ0Z1D1</accession>
<organism evidence="1 2">
    <name type="scientific">phage Lak_Megaphage_RVC_JS4_GC31</name>
    <dbReference type="NCBI Taxonomy" id="3109228"/>
    <lineage>
        <taxon>Viruses</taxon>
        <taxon>Duplodnaviria</taxon>
        <taxon>Heunggongvirae</taxon>
        <taxon>Uroviricota</taxon>
        <taxon>Caudoviricetes</taxon>
        <taxon>Caudoviricetes code 15 clade</taxon>
    </lineage>
</organism>
<name>A0ABZ0Z1D1_9CAUD</name>
<sequence length="393" mass="46650">MKREVRQLIENFSDLFDDPEIFSDEDDSMLNNKEAMKLYKNDLDRVLLSLIETDCPKAWKKGKDKEGDDIIYCQPKQFMYGMSAYIQKVVDKLKLKGWKTYKIGIEYALSYSTGLTIYQLYKKYYNTEPNEYRVAQYRKQQDEFVEQLRDMPDFVNKLFKDGNGTYKQIMVSPDNGIIFTFQTGHGSLQYYQAGNSAWRDESLRWQRAVIKLTGEFLYDEIDNKEAQKKRVFFKDIEKRKSFLSSRINKSVGKTVEIKEIVITPTGLPMGITYFDWKEWLVTSKAYKKYSYPVMVKKLVEKGYVVLSKFEKEDPNSMYECEKDGLSFKLYKDIDCSKANSLNFIQKREWDYTLKKWVPRKTFKLDSCIICELEGYNLDHFEEIFNTYKKDDQS</sequence>
<proteinExistence type="predicted"/>
<evidence type="ECO:0000313" key="1">
    <source>
        <dbReference type="EMBL" id="WQJ53000.1"/>
    </source>
</evidence>
<dbReference type="EMBL" id="OR769222">
    <property type="protein sequence ID" value="WQJ53000.1"/>
    <property type="molecule type" value="Genomic_DNA"/>
</dbReference>